<dbReference type="CDD" id="cd00090">
    <property type="entry name" value="HTH_ARSR"/>
    <property type="match status" value="1"/>
</dbReference>
<evidence type="ECO:0000313" key="5">
    <source>
        <dbReference type="EMBL" id="CAA9439611.1"/>
    </source>
</evidence>
<name>A0A6J4QBZ5_9ACTN</name>
<keyword evidence="3" id="KW-0804">Transcription</keyword>
<dbReference type="GO" id="GO:0003677">
    <property type="term" value="F:DNA binding"/>
    <property type="evidence" value="ECO:0007669"/>
    <property type="project" value="UniProtKB-KW"/>
</dbReference>
<evidence type="ECO:0000259" key="4">
    <source>
        <dbReference type="PROSITE" id="PS50987"/>
    </source>
</evidence>
<evidence type="ECO:0000256" key="3">
    <source>
        <dbReference type="ARBA" id="ARBA00023163"/>
    </source>
</evidence>
<dbReference type="InterPro" id="IPR051081">
    <property type="entry name" value="HTH_MetalResp_TranReg"/>
</dbReference>
<accession>A0A6J4QBZ5</accession>
<dbReference type="InterPro" id="IPR001845">
    <property type="entry name" value="HTH_ArsR_DNA-bd_dom"/>
</dbReference>
<keyword evidence="2" id="KW-0238">DNA-binding</keyword>
<sequence length="140" mass="15442">MSNRNLEVIEENGSRAPEGVEEDRIERLGTLWRALPACMGAHARHCARGRLGTRMLRRADLGVSVSEGDQELCACNLQDRFSMGQSKVFSHLGKLKDAGLVREEKRGNSNFYSLVREAVQGLLGETTEHFIGRASLTASV</sequence>
<dbReference type="AlphaFoldDB" id="A0A6J4QBZ5"/>
<feature type="domain" description="HTH arsR-type" evidence="4">
    <location>
        <begin position="20"/>
        <end position="134"/>
    </location>
</feature>
<organism evidence="5">
    <name type="scientific">uncultured Rubrobacteraceae bacterium</name>
    <dbReference type="NCBI Taxonomy" id="349277"/>
    <lineage>
        <taxon>Bacteria</taxon>
        <taxon>Bacillati</taxon>
        <taxon>Actinomycetota</taxon>
        <taxon>Rubrobacteria</taxon>
        <taxon>Rubrobacterales</taxon>
        <taxon>Rubrobacteraceae</taxon>
        <taxon>environmental samples</taxon>
    </lineage>
</organism>
<reference evidence="5" key="1">
    <citation type="submission" date="2020-02" db="EMBL/GenBank/DDBJ databases">
        <authorList>
            <person name="Meier V. D."/>
        </authorList>
    </citation>
    <scope>NUCLEOTIDE SEQUENCE</scope>
    <source>
        <strain evidence="5">AVDCRST_MAG28</strain>
    </source>
</reference>
<dbReference type="Pfam" id="PF01022">
    <property type="entry name" value="HTH_5"/>
    <property type="match status" value="1"/>
</dbReference>
<gene>
    <name evidence="5" type="ORF">AVDCRST_MAG28-383</name>
</gene>
<dbReference type="PANTHER" id="PTHR33154:SF18">
    <property type="entry name" value="ARSENICAL RESISTANCE OPERON REPRESSOR"/>
    <property type="match status" value="1"/>
</dbReference>
<dbReference type="GO" id="GO:0003700">
    <property type="term" value="F:DNA-binding transcription factor activity"/>
    <property type="evidence" value="ECO:0007669"/>
    <property type="project" value="InterPro"/>
</dbReference>
<evidence type="ECO:0000256" key="2">
    <source>
        <dbReference type="ARBA" id="ARBA00023125"/>
    </source>
</evidence>
<dbReference type="PANTHER" id="PTHR33154">
    <property type="entry name" value="TRANSCRIPTIONAL REGULATOR, ARSR FAMILY"/>
    <property type="match status" value="1"/>
</dbReference>
<dbReference type="PROSITE" id="PS50987">
    <property type="entry name" value="HTH_ARSR_2"/>
    <property type="match status" value="1"/>
</dbReference>
<dbReference type="PRINTS" id="PR00778">
    <property type="entry name" value="HTHARSR"/>
</dbReference>
<dbReference type="SUPFAM" id="SSF46785">
    <property type="entry name" value="Winged helix' DNA-binding domain"/>
    <property type="match status" value="1"/>
</dbReference>
<dbReference type="InterPro" id="IPR011991">
    <property type="entry name" value="ArsR-like_HTH"/>
</dbReference>
<dbReference type="InterPro" id="IPR036390">
    <property type="entry name" value="WH_DNA-bd_sf"/>
</dbReference>
<keyword evidence="1" id="KW-0805">Transcription regulation</keyword>
<dbReference type="SMART" id="SM00418">
    <property type="entry name" value="HTH_ARSR"/>
    <property type="match status" value="1"/>
</dbReference>
<evidence type="ECO:0000256" key="1">
    <source>
        <dbReference type="ARBA" id="ARBA00023015"/>
    </source>
</evidence>
<dbReference type="InterPro" id="IPR036388">
    <property type="entry name" value="WH-like_DNA-bd_sf"/>
</dbReference>
<dbReference type="Gene3D" id="1.10.10.10">
    <property type="entry name" value="Winged helix-like DNA-binding domain superfamily/Winged helix DNA-binding domain"/>
    <property type="match status" value="1"/>
</dbReference>
<proteinExistence type="predicted"/>
<dbReference type="EMBL" id="CADCVE010000007">
    <property type="protein sequence ID" value="CAA9439611.1"/>
    <property type="molecule type" value="Genomic_DNA"/>
</dbReference>
<protein>
    <recommendedName>
        <fullName evidence="4">HTH arsR-type domain-containing protein</fullName>
    </recommendedName>
</protein>